<evidence type="ECO:0000256" key="2">
    <source>
        <dbReference type="ARBA" id="ARBA00004496"/>
    </source>
</evidence>
<dbReference type="GeneID" id="54417255"/>
<comment type="similarity">
    <text evidence="9">Belongs to the methyltransferase superfamily. METTL18 family.</text>
</comment>
<keyword evidence="7" id="KW-0949">S-adenosyl-L-methionine</keyword>
<evidence type="ECO:0000256" key="1">
    <source>
        <dbReference type="ARBA" id="ARBA00004123"/>
    </source>
</evidence>
<reference evidence="11 13" key="1">
    <citation type="submission" date="2020-01" db="EMBL/GenBank/DDBJ databases">
        <authorList>
            <consortium name="DOE Joint Genome Institute"/>
            <person name="Haridas S."/>
            <person name="Albert R."/>
            <person name="Binder M."/>
            <person name="Bloem J."/>
            <person name="Labutti K."/>
            <person name="Salamov A."/>
            <person name="Andreopoulos B."/>
            <person name="Baker S.E."/>
            <person name="Barry K."/>
            <person name="Bills G."/>
            <person name="Bluhm B.H."/>
            <person name="Cannon C."/>
            <person name="Castanera R."/>
            <person name="Culley D.E."/>
            <person name="Daum C."/>
            <person name="Ezra D."/>
            <person name="Gonzalez J.B."/>
            <person name="Henrissat B."/>
            <person name="Kuo A."/>
            <person name="Liang C."/>
            <person name="Lipzen A."/>
            <person name="Lutzoni F."/>
            <person name="Magnuson J."/>
            <person name="Mondo S."/>
            <person name="Nolan M."/>
            <person name="Ohm R."/>
            <person name="Pangilinan J."/>
            <person name="Park H.-J."/>
            <person name="Ramirez L."/>
            <person name="Alfaro M."/>
            <person name="Sun H."/>
            <person name="Tritt A."/>
            <person name="Yoshinaga Y."/>
            <person name="Zwiers L.-H."/>
            <person name="Turgeon B.G."/>
            <person name="Goodwin S.B."/>
            <person name="Spatafora J.W."/>
            <person name="Crous P.W."/>
            <person name="Grigoriev I.V."/>
        </authorList>
    </citation>
    <scope>NUCLEOTIDE SEQUENCE</scope>
    <source>
        <strain evidence="11 13">CBS 781.70</strain>
    </source>
</reference>
<dbReference type="GO" id="GO:0005634">
    <property type="term" value="C:nucleus"/>
    <property type="evidence" value="ECO:0007669"/>
    <property type="project" value="UniProtKB-SubCell"/>
</dbReference>
<feature type="region of interest" description="Disordered" evidence="10">
    <location>
        <begin position="1"/>
        <end position="44"/>
    </location>
</feature>
<sequence>MSSFAFGFGGDDIEADENDLQTPGEGSSIDTAEGEVQPSVPPKSHDIRELVEDVGDSNAPLEGLDNSDLTTNVYEGGFKSWECSIDLVKYLLDRGPRKDLDDLCRVNHIIEFGCGTALPTLLMFQYALVNSLQMYFTLTDYNASVLRTCSFPNLFLTYCSTLPATEHPFSESEPNPLANLNDADPDEEWQTEDLIVTEALKEMFLANLSESGVHLTLISGSWCPPSPFLSLFPTNGASAKLNTFVVASETIYSIPSLKTFSAVLMDTLRPVSMGKAIIAAKKVYFGVGGGVQEFRQEIGHGGGVAWEIVDFDLGQDAGGVGRCLLEVQTSF</sequence>
<keyword evidence="8" id="KW-0539">Nucleus</keyword>
<dbReference type="Proteomes" id="UP000504638">
    <property type="component" value="Unplaced"/>
</dbReference>
<dbReference type="EC" id="2.1.1.85" evidence="3"/>
<keyword evidence="5" id="KW-0489">Methyltransferase</keyword>
<protein>
    <recommendedName>
        <fullName evidence="3">protein-histidine N-methyltransferase</fullName>
        <ecNumber evidence="3">2.1.1.85</ecNumber>
    </recommendedName>
</protein>
<feature type="compositionally biased region" description="Polar residues" evidence="10">
    <location>
        <begin position="20"/>
        <end position="30"/>
    </location>
</feature>
<dbReference type="InterPro" id="IPR029063">
    <property type="entry name" value="SAM-dependent_MTases_sf"/>
</dbReference>
<keyword evidence="4" id="KW-0963">Cytoplasm</keyword>
<dbReference type="GO" id="GO:0018064">
    <property type="term" value="F:protein-L-histidine N-tele-methyltransferase activity"/>
    <property type="evidence" value="ECO:0007669"/>
    <property type="project" value="UniProtKB-EC"/>
</dbReference>
<evidence type="ECO:0000256" key="10">
    <source>
        <dbReference type="SAM" id="MobiDB-lite"/>
    </source>
</evidence>
<dbReference type="PANTHER" id="PTHR14614:SF39">
    <property type="entry name" value="HISTIDINE PROTEIN METHYLTRANSFERASE 1 HOMOLOG"/>
    <property type="match status" value="1"/>
</dbReference>
<evidence type="ECO:0000256" key="9">
    <source>
        <dbReference type="ARBA" id="ARBA00038126"/>
    </source>
</evidence>
<evidence type="ECO:0000313" key="12">
    <source>
        <dbReference type="Proteomes" id="UP000504638"/>
    </source>
</evidence>
<reference evidence="13" key="2">
    <citation type="submission" date="2020-04" db="EMBL/GenBank/DDBJ databases">
        <authorList>
            <consortium name="NCBI Genome Project"/>
        </authorList>
    </citation>
    <scope>NUCLEOTIDE SEQUENCE</scope>
    <source>
        <strain evidence="13">CBS 781.70</strain>
    </source>
</reference>
<keyword evidence="12" id="KW-1185">Reference proteome</keyword>
<reference evidence="13" key="3">
    <citation type="submission" date="2025-04" db="UniProtKB">
        <authorList>
            <consortium name="RefSeq"/>
        </authorList>
    </citation>
    <scope>IDENTIFICATION</scope>
    <source>
        <strain evidence="13">CBS 781.70</strain>
    </source>
</reference>
<dbReference type="GO" id="GO:0005737">
    <property type="term" value="C:cytoplasm"/>
    <property type="evidence" value="ECO:0007669"/>
    <property type="project" value="UniProtKB-SubCell"/>
</dbReference>
<evidence type="ECO:0000313" key="13">
    <source>
        <dbReference type="RefSeq" id="XP_033531298.1"/>
    </source>
</evidence>
<dbReference type="EMBL" id="ML975171">
    <property type="protein sequence ID" value="KAF1809667.1"/>
    <property type="molecule type" value="Genomic_DNA"/>
</dbReference>
<dbReference type="PANTHER" id="PTHR14614">
    <property type="entry name" value="HEPATOCELLULAR CARCINOMA-ASSOCIATED ANTIGEN"/>
    <property type="match status" value="1"/>
</dbReference>
<evidence type="ECO:0000256" key="3">
    <source>
        <dbReference type="ARBA" id="ARBA00012533"/>
    </source>
</evidence>
<dbReference type="AlphaFoldDB" id="A0A6G1FV22"/>
<dbReference type="GO" id="GO:0032259">
    <property type="term" value="P:methylation"/>
    <property type="evidence" value="ECO:0007669"/>
    <property type="project" value="UniProtKB-KW"/>
</dbReference>
<evidence type="ECO:0000256" key="6">
    <source>
        <dbReference type="ARBA" id="ARBA00022679"/>
    </source>
</evidence>
<evidence type="ECO:0000256" key="4">
    <source>
        <dbReference type="ARBA" id="ARBA00022490"/>
    </source>
</evidence>
<accession>A0A6G1FV22</accession>
<dbReference type="RefSeq" id="XP_033531298.1">
    <property type="nucleotide sequence ID" value="XM_033676685.1"/>
</dbReference>
<dbReference type="OrthoDB" id="1723750at2759"/>
<organism evidence="11">
    <name type="scientific">Eremomyces bilateralis CBS 781.70</name>
    <dbReference type="NCBI Taxonomy" id="1392243"/>
    <lineage>
        <taxon>Eukaryota</taxon>
        <taxon>Fungi</taxon>
        <taxon>Dikarya</taxon>
        <taxon>Ascomycota</taxon>
        <taxon>Pezizomycotina</taxon>
        <taxon>Dothideomycetes</taxon>
        <taxon>Dothideomycetes incertae sedis</taxon>
        <taxon>Eremomycetales</taxon>
        <taxon>Eremomycetaceae</taxon>
        <taxon>Eremomyces</taxon>
    </lineage>
</organism>
<proteinExistence type="inferred from homology"/>
<keyword evidence="6" id="KW-0808">Transferase</keyword>
<dbReference type="Gene3D" id="3.40.50.150">
    <property type="entry name" value="Vaccinia Virus protein VP39"/>
    <property type="match status" value="1"/>
</dbReference>
<evidence type="ECO:0000256" key="7">
    <source>
        <dbReference type="ARBA" id="ARBA00022691"/>
    </source>
</evidence>
<evidence type="ECO:0000313" key="11">
    <source>
        <dbReference type="EMBL" id="KAF1809667.1"/>
    </source>
</evidence>
<comment type="subcellular location">
    <subcellularLocation>
        <location evidence="2">Cytoplasm</location>
    </subcellularLocation>
    <subcellularLocation>
        <location evidence="1">Nucleus</location>
    </subcellularLocation>
</comment>
<dbReference type="InterPro" id="IPR019410">
    <property type="entry name" value="Methyltransf_16"/>
</dbReference>
<name>A0A6G1FV22_9PEZI</name>
<gene>
    <name evidence="11 13" type="ORF">P152DRAFT_402996</name>
</gene>
<evidence type="ECO:0000256" key="5">
    <source>
        <dbReference type="ARBA" id="ARBA00022603"/>
    </source>
</evidence>
<evidence type="ECO:0000256" key="8">
    <source>
        <dbReference type="ARBA" id="ARBA00023242"/>
    </source>
</evidence>